<gene>
    <name evidence="2" type="ORF">I9054_010410</name>
</gene>
<dbReference type="EMBL" id="CP092085">
    <property type="protein sequence ID" value="UUN99826.1"/>
    <property type="molecule type" value="Genomic_DNA"/>
</dbReference>
<dbReference type="GO" id="GO:0008080">
    <property type="term" value="F:N-acetyltransferase activity"/>
    <property type="evidence" value="ECO:0007669"/>
    <property type="project" value="InterPro"/>
</dbReference>
<reference evidence="2" key="1">
    <citation type="submission" date="2022-02" db="EMBL/GenBank/DDBJ databases">
        <title>Characterization of Tn125 harboring carbapenem-resistant Acinetobacter bereziniae clinical isolates.</title>
        <authorList>
            <person name="Wong N.-K."/>
            <person name="Pan Q."/>
        </authorList>
    </citation>
    <scope>NUCLEOTIDE SEQUENCE</scope>
    <source>
        <strain evidence="2">GD03393</strain>
    </source>
</reference>
<evidence type="ECO:0000313" key="3">
    <source>
        <dbReference type="Proteomes" id="UP000644140"/>
    </source>
</evidence>
<dbReference type="AlphaFoldDB" id="A0A8I1AHI2"/>
<dbReference type="Proteomes" id="UP000644140">
    <property type="component" value="Chromosome"/>
</dbReference>
<dbReference type="InterPro" id="IPR050769">
    <property type="entry name" value="NAT_camello-type"/>
</dbReference>
<keyword evidence="2" id="KW-0012">Acyltransferase</keyword>
<dbReference type="Pfam" id="PF00583">
    <property type="entry name" value="Acetyltransf_1"/>
    <property type="match status" value="1"/>
</dbReference>
<protein>
    <submittedName>
        <fullName evidence="2">GNAT family N-acetyltransferase</fullName>
        <ecNumber evidence="2">2.3.1.-</ecNumber>
    </submittedName>
</protein>
<organism evidence="2 3">
    <name type="scientific">Acinetobacter bereziniae</name>
    <name type="common">Acinetobacter genomosp. 10</name>
    <dbReference type="NCBI Taxonomy" id="106648"/>
    <lineage>
        <taxon>Bacteria</taxon>
        <taxon>Pseudomonadati</taxon>
        <taxon>Pseudomonadota</taxon>
        <taxon>Gammaproteobacteria</taxon>
        <taxon>Moraxellales</taxon>
        <taxon>Moraxellaceae</taxon>
        <taxon>Acinetobacter</taxon>
    </lineage>
</organism>
<dbReference type="Gene3D" id="3.40.630.30">
    <property type="match status" value="1"/>
</dbReference>
<evidence type="ECO:0000313" key="2">
    <source>
        <dbReference type="EMBL" id="UUN99826.1"/>
    </source>
</evidence>
<name>A0A8I1AHI2_ACIBZ</name>
<sequence>MYQIRTIQIQDNAAIAQVIREVSKEFGLAPESGFAVADPILDDLYHVYAQDNAQYWVIEDGNGRIVGGGGGGISPLQGDSSILEIQKMYFLPELRGLGFAKKILEQCFEFAQHHGFQACYLETTKNLWQAVKLYEKLGFEHLPTPKGNTCHSHACEVWMLKTFGPST</sequence>
<keyword evidence="1 2" id="KW-0808">Transferase</keyword>
<dbReference type="EC" id="2.3.1.-" evidence="2"/>
<proteinExistence type="predicted"/>
<dbReference type="InterPro" id="IPR000182">
    <property type="entry name" value="GNAT_dom"/>
</dbReference>
<dbReference type="InterPro" id="IPR016181">
    <property type="entry name" value="Acyl_CoA_acyltransferase"/>
</dbReference>
<dbReference type="CDD" id="cd04301">
    <property type="entry name" value="NAT_SF"/>
    <property type="match status" value="1"/>
</dbReference>
<evidence type="ECO:0000256" key="1">
    <source>
        <dbReference type="ARBA" id="ARBA00022679"/>
    </source>
</evidence>
<dbReference type="PANTHER" id="PTHR13947">
    <property type="entry name" value="GNAT FAMILY N-ACETYLTRANSFERASE"/>
    <property type="match status" value="1"/>
</dbReference>
<dbReference type="SUPFAM" id="SSF55729">
    <property type="entry name" value="Acyl-CoA N-acyltransferases (Nat)"/>
    <property type="match status" value="1"/>
</dbReference>
<accession>A0A8I1AHI2</accession>
<dbReference type="RefSeq" id="WP_121774399.1">
    <property type="nucleotide sequence ID" value="NZ_BKNL01000057.1"/>
</dbReference>
<dbReference type="PROSITE" id="PS51186">
    <property type="entry name" value="GNAT"/>
    <property type="match status" value="1"/>
</dbReference>
<dbReference type="PANTHER" id="PTHR13947:SF37">
    <property type="entry name" value="LD18367P"/>
    <property type="match status" value="1"/>
</dbReference>